<dbReference type="InterPro" id="IPR029016">
    <property type="entry name" value="GAF-like_dom_sf"/>
</dbReference>
<reference evidence="1 2" key="1">
    <citation type="submission" date="2019-03" db="EMBL/GenBank/DDBJ databases">
        <title>Genomics of glacier-inhabiting Cryobacterium strains.</title>
        <authorList>
            <person name="Liu Q."/>
            <person name="Xin Y.-H."/>
        </authorList>
    </citation>
    <scope>NUCLEOTIDE SEQUENCE [LARGE SCALE GENOMIC DNA]</scope>
    <source>
        <strain evidence="1 2">Hh15</strain>
    </source>
</reference>
<dbReference type="Gene3D" id="3.30.450.40">
    <property type="match status" value="1"/>
</dbReference>
<sequence>MSADTEPSGSALYSDLLTRLADGATTTELRGLAGSNAVDPAESALIAAAVTVRTRIDQLEERERALLRLGDSVRDIAGLDAVDGVLQSIVSRSRRLLMADVAYFLTFDQSTGVAVMRVSDGIISEAFNRLAVDPGQGISGHIASTLRPSWTSDYLADDQYTHTGPIDSATVEEGLRAILGVPVIYAGRIVGLLLAGDRHPHDYRPQDVELLVSLAQHAGVIIENATVHAQDQRTVENLEAAVEALRASENTSQTILELQDRLMTLLMSRGSLQDLATLTQSAVGGTVVLCDERRREIARAGHSDALTTAIDWNAQPLSASTATLGYVLYRPDELIVPERDETHIRQILVRAASVGSLLLESVLASLNTSRQAASNLIGELLRDPRSDRVAVLRSTVAVDLAALDTVLIASGCDASSKFDVLRAALRIADRLGGLSCEVEGEVLLWLPGANPRRSAEQTAAALCAAVDGVVTVGASRSLATAQTLQAGVRDARNTVRALVALGRAGQGADSSGVAPFPAILASTSPDDLEEFVRDVLGELLDYDNAHATELVRTLEVVYRQSSNVAAAAEVLYLHPNTVHQRLIRIDQLTGTNWRDTDVAIQRQLALTIHALRAPRPPSHTKD</sequence>
<dbReference type="Pfam" id="PF13556">
    <property type="entry name" value="HTH_30"/>
    <property type="match status" value="1"/>
</dbReference>
<dbReference type="STRING" id="1424661.SAMN05216281_104202"/>
<dbReference type="SMART" id="SM00065">
    <property type="entry name" value="GAF"/>
    <property type="match status" value="1"/>
</dbReference>
<dbReference type="RefSeq" id="WP_092108531.1">
    <property type="nucleotide sequence ID" value="NZ_FOCN01000004.1"/>
</dbReference>
<evidence type="ECO:0000313" key="1">
    <source>
        <dbReference type="EMBL" id="TFB89862.1"/>
    </source>
</evidence>
<proteinExistence type="predicted"/>
<dbReference type="PANTHER" id="PTHR33744">
    <property type="entry name" value="CARBOHYDRATE DIACID REGULATOR"/>
    <property type="match status" value="1"/>
</dbReference>
<dbReference type="SUPFAM" id="SSF55781">
    <property type="entry name" value="GAF domain-like"/>
    <property type="match status" value="1"/>
</dbReference>
<dbReference type="OrthoDB" id="8026818at2"/>
<comment type="caution">
    <text evidence="1">The sequence shown here is derived from an EMBL/GenBank/DDBJ whole genome shotgun (WGS) entry which is preliminary data.</text>
</comment>
<dbReference type="Proteomes" id="UP000297654">
    <property type="component" value="Unassembled WGS sequence"/>
</dbReference>
<dbReference type="EMBL" id="SOFF01000029">
    <property type="protein sequence ID" value="TFB89862.1"/>
    <property type="molecule type" value="Genomic_DNA"/>
</dbReference>
<organism evidence="1 2">
    <name type="scientific">Cryobacterium luteum</name>
    <dbReference type="NCBI Taxonomy" id="1424661"/>
    <lineage>
        <taxon>Bacteria</taxon>
        <taxon>Bacillati</taxon>
        <taxon>Actinomycetota</taxon>
        <taxon>Actinomycetes</taxon>
        <taxon>Micrococcales</taxon>
        <taxon>Microbacteriaceae</taxon>
        <taxon>Cryobacterium</taxon>
    </lineage>
</organism>
<gene>
    <name evidence="1" type="ORF">E3O10_08790</name>
</gene>
<name>A0A1H8EB81_9MICO</name>
<accession>A0A1H8EB81</accession>
<dbReference type="Gene3D" id="1.10.10.2840">
    <property type="entry name" value="PucR C-terminal helix-turn-helix domain"/>
    <property type="match status" value="1"/>
</dbReference>
<dbReference type="AlphaFoldDB" id="A0A1H8EB81"/>
<evidence type="ECO:0000313" key="2">
    <source>
        <dbReference type="Proteomes" id="UP000297654"/>
    </source>
</evidence>
<dbReference type="InterPro" id="IPR042070">
    <property type="entry name" value="PucR_C-HTH_sf"/>
</dbReference>
<dbReference type="Pfam" id="PF13185">
    <property type="entry name" value="GAF_2"/>
    <property type="match status" value="1"/>
</dbReference>
<keyword evidence="2" id="KW-1185">Reference proteome</keyword>
<dbReference type="InterPro" id="IPR003018">
    <property type="entry name" value="GAF"/>
</dbReference>
<dbReference type="PANTHER" id="PTHR33744:SF1">
    <property type="entry name" value="DNA-BINDING TRANSCRIPTIONAL ACTIVATOR ADER"/>
    <property type="match status" value="1"/>
</dbReference>
<dbReference type="InterPro" id="IPR025736">
    <property type="entry name" value="PucR_C-HTH_dom"/>
</dbReference>
<dbReference type="InterPro" id="IPR051448">
    <property type="entry name" value="CdaR-like_regulators"/>
</dbReference>
<protein>
    <submittedName>
        <fullName evidence="1">GAF domain-containing protein</fullName>
    </submittedName>
</protein>